<dbReference type="Proteomes" id="UP000186931">
    <property type="component" value="Unassembled WGS sequence"/>
</dbReference>
<feature type="transmembrane region" description="Helical" evidence="1">
    <location>
        <begin position="12"/>
        <end position="30"/>
    </location>
</feature>
<evidence type="ECO:0000313" key="3">
    <source>
        <dbReference type="Proteomes" id="UP000186931"/>
    </source>
</evidence>
<evidence type="ECO:0000313" key="2">
    <source>
        <dbReference type="EMBL" id="OFE44072.1"/>
    </source>
</evidence>
<keyword evidence="1" id="KW-1133">Transmembrane helix</keyword>
<dbReference type="AlphaFoldDB" id="A0A1E8E325"/>
<reference evidence="2 3" key="1">
    <citation type="submission" date="2016-10" db="EMBL/GenBank/DDBJ databases">
        <title>Genome of airborne Acinetobacter sp. 5-2Ac02 in the hospital environment: Species near to Acinetobacter towneri.</title>
        <authorList>
            <person name="Barbosa B."/>
            <person name="Fernandez-Garcia L."/>
            <person name="Gato E."/>
            <person name="Leao R."/>
            <person name="Albano R."/>
            <person name="Fernandez B."/>
            <person name="Fernandez-Cuenca F."/>
            <person name="Marques E."/>
            <person name="Tomas M."/>
        </authorList>
    </citation>
    <scope>NUCLEOTIDE SEQUENCE [LARGE SCALE GENOMIC DNA]</scope>
    <source>
        <strain evidence="2 3">5-2Ac02</strain>
    </source>
</reference>
<gene>
    <name evidence="2" type="ORF">BJN41_02255</name>
</gene>
<comment type="caution">
    <text evidence="2">The sequence shown here is derived from an EMBL/GenBank/DDBJ whole genome shotgun (WGS) entry which is preliminary data.</text>
</comment>
<feature type="transmembrane region" description="Helical" evidence="1">
    <location>
        <begin position="36"/>
        <end position="53"/>
    </location>
</feature>
<keyword evidence="1" id="KW-0812">Transmembrane</keyword>
<dbReference type="EMBL" id="MKQS01000005">
    <property type="protein sequence ID" value="OFE44072.1"/>
    <property type="molecule type" value="Genomic_DNA"/>
</dbReference>
<accession>A0A1E8E325</accession>
<name>A0A1E8E325_9GAMM</name>
<protein>
    <submittedName>
        <fullName evidence="2">Uncharacterized protein</fullName>
    </submittedName>
</protein>
<proteinExistence type="predicted"/>
<dbReference type="RefSeq" id="WP_019836854.1">
    <property type="nucleotide sequence ID" value="NZ_JACANQ010000008.1"/>
</dbReference>
<keyword evidence="1" id="KW-0472">Membrane</keyword>
<sequence length="140" mass="16466">MAKQQFQLKPSLIAIVFQLMIALLIVWLLLQMLTPWLSVICIVIIGWTYFKFVRANRIVGLDQLDDREWSISYLVPRVVSQQIKSTARQTEIQRVELHQVIDHQIYIVLEFQQAVKPVVIWCDQVSKTQWKALKVLAKMF</sequence>
<evidence type="ECO:0000256" key="1">
    <source>
        <dbReference type="SAM" id="Phobius"/>
    </source>
</evidence>
<dbReference type="STRING" id="202956.BJN41_02255"/>
<organism evidence="2 3">
    <name type="scientific">Acinetobacter towneri</name>
    <dbReference type="NCBI Taxonomy" id="202956"/>
    <lineage>
        <taxon>Bacteria</taxon>
        <taxon>Pseudomonadati</taxon>
        <taxon>Pseudomonadota</taxon>
        <taxon>Gammaproteobacteria</taxon>
        <taxon>Moraxellales</taxon>
        <taxon>Moraxellaceae</taxon>
        <taxon>Acinetobacter</taxon>
    </lineage>
</organism>